<protein>
    <submittedName>
        <fullName evidence="2">Uncharacterized protein</fullName>
    </submittedName>
</protein>
<comment type="caution">
    <text evidence="2">The sequence shown here is derived from an EMBL/GenBank/DDBJ whole genome shotgun (WGS) entry which is preliminary data.</text>
</comment>
<name>A0A813WTL4_ADIRI</name>
<evidence type="ECO:0000313" key="5">
    <source>
        <dbReference type="Proteomes" id="UP000663852"/>
    </source>
</evidence>
<dbReference type="Proteomes" id="UP000663828">
    <property type="component" value="Unassembled WGS sequence"/>
</dbReference>
<dbReference type="EMBL" id="CAJNOJ010000023">
    <property type="protein sequence ID" value="CAF0858467.1"/>
    <property type="molecule type" value="Genomic_DNA"/>
</dbReference>
<dbReference type="AlphaFoldDB" id="A0A813WTL4"/>
<evidence type="ECO:0000313" key="2">
    <source>
        <dbReference type="EMBL" id="CAF0858467.1"/>
    </source>
</evidence>
<dbReference type="Proteomes" id="UP000663852">
    <property type="component" value="Unassembled WGS sequence"/>
</dbReference>
<feature type="signal peptide" evidence="1">
    <location>
        <begin position="1"/>
        <end position="18"/>
    </location>
</feature>
<evidence type="ECO:0000313" key="3">
    <source>
        <dbReference type="EMBL" id="CAF1003543.1"/>
    </source>
</evidence>
<keyword evidence="1" id="KW-0732">Signal</keyword>
<accession>A0A813WTL4</accession>
<dbReference type="OrthoDB" id="9975888at2759"/>
<sequence>MSRIHILLFLNIILPTVAVTLQDQIDQLSKADQESIVHALLPSSSSRNAIATVDVNWCCRIDPGVEATSHTRQTTYYVVKHGRHKCGYDGCGFLGWSRCTRWCDETWTEVQHGVETYLVYKQRVCPQDQLTCCAQHIYVLGHCFSYQEIYNSQQLLAQLNELGIVIPGPSVG</sequence>
<proteinExistence type="predicted"/>
<evidence type="ECO:0000256" key="1">
    <source>
        <dbReference type="SAM" id="SignalP"/>
    </source>
</evidence>
<keyword evidence="4" id="KW-1185">Reference proteome</keyword>
<dbReference type="EMBL" id="CAJNOR010000771">
    <property type="protein sequence ID" value="CAF1003543.1"/>
    <property type="molecule type" value="Genomic_DNA"/>
</dbReference>
<reference evidence="2" key="1">
    <citation type="submission" date="2021-02" db="EMBL/GenBank/DDBJ databases">
        <authorList>
            <person name="Nowell W R."/>
        </authorList>
    </citation>
    <scope>NUCLEOTIDE SEQUENCE</scope>
</reference>
<organism evidence="2 5">
    <name type="scientific">Adineta ricciae</name>
    <name type="common">Rotifer</name>
    <dbReference type="NCBI Taxonomy" id="249248"/>
    <lineage>
        <taxon>Eukaryota</taxon>
        <taxon>Metazoa</taxon>
        <taxon>Spiralia</taxon>
        <taxon>Gnathifera</taxon>
        <taxon>Rotifera</taxon>
        <taxon>Eurotatoria</taxon>
        <taxon>Bdelloidea</taxon>
        <taxon>Adinetida</taxon>
        <taxon>Adinetidae</taxon>
        <taxon>Adineta</taxon>
    </lineage>
</organism>
<feature type="chain" id="PRO_5036223411" evidence="1">
    <location>
        <begin position="19"/>
        <end position="172"/>
    </location>
</feature>
<evidence type="ECO:0000313" key="4">
    <source>
        <dbReference type="Proteomes" id="UP000663828"/>
    </source>
</evidence>
<gene>
    <name evidence="2" type="ORF">EDS130_LOCUS7686</name>
    <name evidence="3" type="ORF">XAT740_LOCUS13335</name>
</gene>